<dbReference type="KEGG" id="mhb:MHM_00840"/>
<proteinExistence type="predicted"/>
<evidence type="ECO:0000313" key="2">
    <source>
        <dbReference type="EMBL" id="CCE66602.1"/>
    </source>
</evidence>
<feature type="region of interest" description="Disordered" evidence="1">
    <location>
        <begin position="33"/>
        <end position="62"/>
    </location>
</feature>
<name>G8C2Q4_9MOLU</name>
<organism evidence="2">
    <name type="scientific">Candidatus Mycoplasma haematominutum 'Birmingham 1'</name>
    <dbReference type="NCBI Taxonomy" id="1116213"/>
    <lineage>
        <taxon>Bacteria</taxon>
        <taxon>Bacillati</taxon>
        <taxon>Mycoplasmatota</taxon>
        <taxon>Mollicutes</taxon>
        <taxon>Mycoplasmataceae</taxon>
        <taxon>Mycoplasma</taxon>
    </lineage>
</organism>
<protein>
    <submittedName>
        <fullName evidence="2">Uncharacterized protein</fullName>
    </submittedName>
</protein>
<gene>
    <name evidence="2" type="ORF">MHM_00840</name>
</gene>
<reference evidence="2" key="1">
    <citation type="submission" date="2011-11" db="EMBL/GenBank/DDBJ databases">
        <title>Complete genome sequence of Candidatus Mycoplasma haemominutum.</title>
        <authorList>
            <person name="Barker E.N."/>
            <person name="Darby A.C."/>
            <person name="Helps C.R."/>
            <person name="Peters I.R."/>
            <person name="Hughes M.A."/>
            <person name="Radford A.D."/>
            <person name="Novacco M."/>
            <person name="Boretti F."/>
            <person name="Hofmann-Lehmann R."/>
            <person name="Tasker S."/>
        </authorList>
    </citation>
    <scope>NUCLEOTIDE SEQUENCE</scope>
    <source>
        <strain evidence="2">Birmingham 1</strain>
    </source>
</reference>
<dbReference type="PATRIC" id="fig|1116213.3.peg.91"/>
<dbReference type="RefSeq" id="WP_015511467.1">
    <property type="nucleotide sequence ID" value="NC_021007.1"/>
</dbReference>
<evidence type="ECO:0000256" key="1">
    <source>
        <dbReference type="SAM" id="MobiDB-lite"/>
    </source>
</evidence>
<dbReference type="AlphaFoldDB" id="G8C2Q4"/>
<dbReference type="HOGENOM" id="CLU_1709887_0_0_14"/>
<feature type="compositionally biased region" description="Polar residues" evidence="1">
    <location>
        <begin position="37"/>
        <end position="58"/>
    </location>
</feature>
<accession>G8C2Q4</accession>
<sequence>MTFLQSYHPRGGGISSIVLPSLIASGYKDFNGHGKQNRTSTNAQSQEWKNSSSVTLDNTNKKRIDDNAAKKAKDYGISVGRIPWKNKIGGKLESKCKNGSGGSSSTAVTLGHDKWNVGITNWKSNQNLFGEVSFTCQNKTGTLYLKWEGGSSVKKGWYGRVILPK</sequence>
<reference evidence="2" key="2">
    <citation type="submission" date="2011-11" db="EMBL/GenBank/DDBJ databases">
        <authorList>
            <person name="Barker E."/>
        </authorList>
    </citation>
    <scope>NUCLEOTIDE SEQUENCE</scope>
    <source>
        <strain evidence="2">Birmingham 1</strain>
    </source>
</reference>
<dbReference type="EMBL" id="HE613254">
    <property type="protein sequence ID" value="CCE66602.1"/>
    <property type="molecule type" value="Genomic_DNA"/>
</dbReference>